<dbReference type="InterPro" id="IPR000565">
    <property type="entry name" value="Topo_IIA_B"/>
</dbReference>
<dbReference type="AlphaFoldDB" id="A0A1G9NXT3"/>
<dbReference type="InterPro" id="IPR003594">
    <property type="entry name" value="HATPase_dom"/>
</dbReference>
<dbReference type="STRING" id="321763.SAMN04488692_11161"/>
<evidence type="ECO:0000256" key="2">
    <source>
        <dbReference type="ARBA" id="ARBA00001946"/>
    </source>
</evidence>
<dbReference type="InterPro" id="IPR006171">
    <property type="entry name" value="TOPRIM_dom"/>
</dbReference>
<dbReference type="InterPro" id="IPR020568">
    <property type="entry name" value="Ribosomal_Su5_D2-typ_SF"/>
</dbReference>
<dbReference type="CDD" id="cd16928">
    <property type="entry name" value="HATPase_GyrB-like"/>
    <property type="match status" value="1"/>
</dbReference>
<evidence type="ECO:0000256" key="5">
    <source>
        <dbReference type="ARBA" id="ARBA00022723"/>
    </source>
</evidence>
<evidence type="ECO:0000256" key="4">
    <source>
        <dbReference type="ARBA" id="ARBA00012895"/>
    </source>
</evidence>
<dbReference type="NCBIfam" id="NF011501">
    <property type="entry name" value="PRK14939.1"/>
    <property type="match status" value="1"/>
</dbReference>
<gene>
    <name evidence="14" type="ORF">SAMN04488692_11161</name>
</gene>
<name>A0A1G9NXT3_9FIRM</name>
<dbReference type="FunFam" id="3.30.230.10:FF:000005">
    <property type="entry name" value="DNA gyrase subunit B"/>
    <property type="match status" value="1"/>
</dbReference>
<dbReference type="GO" id="GO:0034335">
    <property type="term" value="F:DNA negative supercoiling activity"/>
    <property type="evidence" value="ECO:0007669"/>
    <property type="project" value="UniProtKB-ARBA"/>
</dbReference>
<comment type="similarity">
    <text evidence="3">Belongs to the type II topoisomerase GyrB family.</text>
</comment>
<dbReference type="GO" id="GO:0005524">
    <property type="term" value="F:ATP binding"/>
    <property type="evidence" value="ECO:0007669"/>
    <property type="project" value="UniProtKB-KW"/>
</dbReference>
<sequence>MSSETKKTYSAENIEVLEGLSAVRKRPGMYIGSTGKKGLHHLVWEVVDNSIDEYLSGHGEKVRVTINQDGSVSVEDSGRGIPADDYKDTNKPALEVIMTNLHAGGKFDNESYSFSGGLHGVGVSVVNALSRWLEIETCWEGNLYFQRYERGEAVTRLLEKDTCSNSGTRITFMPDPEIFTDVEFRYETLASRLKESAYLNSGLKLVLRDQREGENKQDSFSFSGGLKQFVSFLNRHHEPIHENIIYHEQELDDCYMELALQYNGSYTTRIYSYANNIKTDEGGYHVTGFKTALTRAVNKFASKNDLLNKSDPSLKGGDIREGLTAVLSVRLAEPQFEGQTKNKLGNSGIRSEIESAAYDFLKEFLDYNPEIGKKVVEKALAAVKARQASKKARKLNKKKDALNKNNLPVKLADCSSRDPQKSELFLVEGDSAGGSAKQGRDREFQAILPLKGKILNVERARMEKILNNDEVLAIIKTLGTNIGDEFDISDLRYKKVIIMTDADVDGAHIETLILTLFYRYMREIIERGHVFLARPPLYQINESGSTEYLYNDRELNDFREKKSSSNFSLQRYKGLGEMNPSQLWETTMDPESRRLMKVEIEDALEADELFTRLMGSDTSLRKEFILNNASRVDELDI</sequence>
<evidence type="ECO:0000256" key="10">
    <source>
        <dbReference type="ARBA" id="ARBA00023125"/>
    </source>
</evidence>
<dbReference type="FunFam" id="3.40.50.670:FF:000002">
    <property type="entry name" value="DNA gyrase subunit B"/>
    <property type="match status" value="1"/>
</dbReference>
<evidence type="ECO:0000256" key="11">
    <source>
        <dbReference type="ARBA" id="ARBA00023235"/>
    </source>
</evidence>
<dbReference type="Pfam" id="PF02518">
    <property type="entry name" value="HATPase_c"/>
    <property type="match status" value="1"/>
</dbReference>
<keyword evidence="9" id="KW-0799">Topoisomerase</keyword>
<evidence type="ECO:0000256" key="7">
    <source>
        <dbReference type="ARBA" id="ARBA00022840"/>
    </source>
</evidence>
<dbReference type="SUPFAM" id="SSF55874">
    <property type="entry name" value="ATPase domain of HSP90 chaperone/DNA topoisomerase II/histidine kinase"/>
    <property type="match status" value="1"/>
</dbReference>
<comment type="cofactor">
    <cofactor evidence="2">
        <name>Mg(2+)</name>
        <dbReference type="ChEBI" id="CHEBI:18420"/>
    </cofactor>
</comment>
<dbReference type="InterPro" id="IPR034160">
    <property type="entry name" value="TOPRIM_GyrB"/>
</dbReference>
<evidence type="ECO:0000313" key="15">
    <source>
        <dbReference type="Proteomes" id="UP000199476"/>
    </source>
</evidence>
<dbReference type="Proteomes" id="UP000199476">
    <property type="component" value="Unassembled WGS sequence"/>
</dbReference>
<dbReference type="Gene3D" id="3.30.565.10">
    <property type="entry name" value="Histidine kinase-like ATPase, C-terminal domain"/>
    <property type="match status" value="1"/>
</dbReference>
<dbReference type="NCBIfam" id="TIGR01059">
    <property type="entry name" value="gyrB"/>
    <property type="match status" value="1"/>
</dbReference>
<dbReference type="PANTHER" id="PTHR45866">
    <property type="entry name" value="DNA GYRASE/TOPOISOMERASE SUBUNIT B"/>
    <property type="match status" value="1"/>
</dbReference>
<dbReference type="EC" id="5.6.2.2" evidence="4"/>
<dbReference type="InterPro" id="IPR011557">
    <property type="entry name" value="GyrB"/>
</dbReference>
<evidence type="ECO:0000256" key="8">
    <source>
        <dbReference type="ARBA" id="ARBA00022842"/>
    </source>
</evidence>
<proteinExistence type="inferred from homology"/>
<dbReference type="EMBL" id="FNGO01000011">
    <property type="protein sequence ID" value="SDL91388.1"/>
    <property type="molecule type" value="Genomic_DNA"/>
</dbReference>
<dbReference type="Pfam" id="PF00204">
    <property type="entry name" value="DNA_gyraseB"/>
    <property type="match status" value="1"/>
</dbReference>
<dbReference type="PRINTS" id="PR00418">
    <property type="entry name" value="TPI2FAMILY"/>
</dbReference>
<dbReference type="PANTHER" id="PTHR45866:SF1">
    <property type="entry name" value="DNA GYRASE SUBUNIT B, MITOCHONDRIAL"/>
    <property type="match status" value="1"/>
</dbReference>
<dbReference type="FunFam" id="3.30.565.10:FF:000002">
    <property type="entry name" value="DNA gyrase subunit B"/>
    <property type="match status" value="1"/>
</dbReference>
<feature type="domain" description="Toprim" evidence="13">
    <location>
        <begin position="422"/>
        <end position="536"/>
    </location>
</feature>
<dbReference type="GO" id="GO:0005694">
    <property type="term" value="C:chromosome"/>
    <property type="evidence" value="ECO:0007669"/>
    <property type="project" value="InterPro"/>
</dbReference>
<dbReference type="PROSITE" id="PS00177">
    <property type="entry name" value="TOPOISOMERASE_II"/>
    <property type="match status" value="1"/>
</dbReference>
<dbReference type="InterPro" id="IPR014721">
    <property type="entry name" value="Ribsml_uS5_D2-typ_fold_subgr"/>
</dbReference>
<dbReference type="CDD" id="cd03366">
    <property type="entry name" value="TOPRIM_TopoIIA_GyrB"/>
    <property type="match status" value="1"/>
</dbReference>
<dbReference type="InterPro" id="IPR013506">
    <property type="entry name" value="Topo_IIA_bsu_dom2"/>
</dbReference>
<dbReference type="Pfam" id="PF00986">
    <property type="entry name" value="DNA_gyraseB_C"/>
    <property type="match status" value="1"/>
</dbReference>
<dbReference type="InterPro" id="IPR013760">
    <property type="entry name" value="Topo_IIA-like_dom_sf"/>
</dbReference>
<dbReference type="SMART" id="SM00433">
    <property type="entry name" value="TOP2c"/>
    <property type="match status" value="1"/>
</dbReference>
<evidence type="ECO:0000256" key="12">
    <source>
        <dbReference type="ARBA" id="ARBA00063644"/>
    </source>
</evidence>
<evidence type="ECO:0000256" key="6">
    <source>
        <dbReference type="ARBA" id="ARBA00022741"/>
    </source>
</evidence>
<evidence type="ECO:0000313" key="14">
    <source>
        <dbReference type="EMBL" id="SDL91388.1"/>
    </source>
</evidence>
<dbReference type="GO" id="GO:0046872">
    <property type="term" value="F:metal ion binding"/>
    <property type="evidence" value="ECO:0007669"/>
    <property type="project" value="UniProtKB-KW"/>
</dbReference>
<dbReference type="InterPro" id="IPR013759">
    <property type="entry name" value="Topo_IIA_B_C"/>
</dbReference>
<evidence type="ECO:0000259" key="13">
    <source>
        <dbReference type="PROSITE" id="PS50880"/>
    </source>
</evidence>
<dbReference type="NCBIfam" id="NF004189">
    <property type="entry name" value="PRK05644.1"/>
    <property type="match status" value="1"/>
</dbReference>
<keyword evidence="10" id="KW-0238">DNA-binding</keyword>
<keyword evidence="7" id="KW-0067">ATP-binding</keyword>
<dbReference type="SMART" id="SM00387">
    <property type="entry name" value="HATPase_c"/>
    <property type="match status" value="1"/>
</dbReference>
<dbReference type="RefSeq" id="WP_089760276.1">
    <property type="nucleotide sequence ID" value="NZ_FNGO01000011.1"/>
</dbReference>
<dbReference type="GO" id="GO:0003677">
    <property type="term" value="F:DNA binding"/>
    <property type="evidence" value="ECO:0007669"/>
    <property type="project" value="UniProtKB-KW"/>
</dbReference>
<dbReference type="SUPFAM" id="SSF56719">
    <property type="entry name" value="Type II DNA topoisomerase"/>
    <property type="match status" value="1"/>
</dbReference>
<keyword evidence="6" id="KW-0547">Nucleotide-binding</keyword>
<dbReference type="CDD" id="cd00822">
    <property type="entry name" value="TopoII_Trans_DNA_gyrase"/>
    <property type="match status" value="1"/>
</dbReference>
<dbReference type="Pfam" id="PF01751">
    <property type="entry name" value="Toprim"/>
    <property type="match status" value="1"/>
</dbReference>
<dbReference type="InterPro" id="IPR002288">
    <property type="entry name" value="DNA_gyrase_B_C"/>
</dbReference>
<organism evidence="14 15">
    <name type="scientific">Halarsenatibacter silvermanii</name>
    <dbReference type="NCBI Taxonomy" id="321763"/>
    <lineage>
        <taxon>Bacteria</taxon>
        <taxon>Bacillati</taxon>
        <taxon>Bacillota</taxon>
        <taxon>Clostridia</taxon>
        <taxon>Halanaerobiales</taxon>
        <taxon>Halarsenatibacteraceae</taxon>
        <taxon>Halarsenatibacter</taxon>
    </lineage>
</organism>
<reference evidence="14 15" key="1">
    <citation type="submission" date="2016-10" db="EMBL/GenBank/DDBJ databases">
        <authorList>
            <person name="de Groot N.N."/>
        </authorList>
    </citation>
    <scope>NUCLEOTIDE SEQUENCE [LARGE SCALE GENOMIC DNA]</scope>
    <source>
        <strain evidence="14 15">SLAS-1</strain>
    </source>
</reference>
<dbReference type="PROSITE" id="PS50880">
    <property type="entry name" value="TOPRIM"/>
    <property type="match status" value="1"/>
</dbReference>
<dbReference type="InterPro" id="IPR001241">
    <property type="entry name" value="Topo_IIA"/>
</dbReference>
<keyword evidence="8" id="KW-0460">Magnesium</keyword>
<keyword evidence="15" id="KW-1185">Reference proteome</keyword>
<evidence type="ECO:0000256" key="3">
    <source>
        <dbReference type="ARBA" id="ARBA00010708"/>
    </source>
</evidence>
<dbReference type="Gene3D" id="3.40.50.670">
    <property type="match status" value="1"/>
</dbReference>
<dbReference type="Gene3D" id="3.30.230.10">
    <property type="match status" value="1"/>
</dbReference>
<dbReference type="GO" id="GO:0006265">
    <property type="term" value="P:DNA topological change"/>
    <property type="evidence" value="ECO:0007669"/>
    <property type="project" value="InterPro"/>
</dbReference>
<evidence type="ECO:0000256" key="1">
    <source>
        <dbReference type="ARBA" id="ARBA00000185"/>
    </source>
</evidence>
<comment type="subunit">
    <text evidence="12">Heterotetramer composed of ParC and ParE.</text>
</comment>
<protein>
    <recommendedName>
        <fullName evidence="4">DNA topoisomerase (ATP-hydrolyzing)</fullName>
        <ecNumber evidence="4">5.6.2.2</ecNumber>
    </recommendedName>
</protein>
<accession>A0A1G9NXT3</accession>
<dbReference type="InterPro" id="IPR036890">
    <property type="entry name" value="HATPase_C_sf"/>
</dbReference>
<keyword evidence="5" id="KW-0479">Metal-binding</keyword>
<keyword evidence="11" id="KW-0413">Isomerase</keyword>
<evidence type="ECO:0000256" key="9">
    <source>
        <dbReference type="ARBA" id="ARBA00023029"/>
    </source>
</evidence>
<dbReference type="OrthoDB" id="9802808at2"/>
<comment type="catalytic activity">
    <reaction evidence="1">
        <text>ATP-dependent breakage, passage and rejoining of double-stranded DNA.</text>
        <dbReference type="EC" id="5.6.2.2"/>
    </reaction>
</comment>
<dbReference type="PRINTS" id="PR01159">
    <property type="entry name" value="DNAGYRASEB"/>
</dbReference>
<dbReference type="InterPro" id="IPR018522">
    <property type="entry name" value="TopoIIA_CS"/>
</dbReference>
<dbReference type="SUPFAM" id="SSF54211">
    <property type="entry name" value="Ribosomal protein S5 domain 2-like"/>
    <property type="match status" value="1"/>
</dbReference>